<reference evidence="2" key="1">
    <citation type="submission" date="2023-06" db="EMBL/GenBank/DDBJ databases">
        <authorList>
            <person name="Zeman M."/>
            <person name="Kubasova T."/>
            <person name="Jahodarova E."/>
            <person name="Nykrynova M."/>
            <person name="Rychlik I."/>
        </authorList>
    </citation>
    <scope>NUCLEOTIDE SEQUENCE</scope>
    <source>
        <strain evidence="2">ET15</strain>
        <strain evidence="1">ET37</strain>
    </source>
</reference>
<name>A0AAW7JGK8_9BACT</name>
<evidence type="ECO:0000313" key="4">
    <source>
        <dbReference type="Proteomes" id="UP001168478"/>
    </source>
</evidence>
<gene>
    <name evidence="1" type="ORF">QVN81_05070</name>
    <name evidence="2" type="ORF">QVN84_05605</name>
</gene>
<dbReference type="EMBL" id="JAUEIF010000003">
    <property type="protein sequence ID" value="MDN0024994.1"/>
    <property type="molecule type" value="Genomic_DNA"/>
</dbReference>
<evidence type="ECO:0000313" key="1">
    <source>
        <dbReference type="EMBL" id="MDN0022395.1"/>
    </source>
</evidence>
<evidence type="ECO:0000313" key="3">
    <source>
        <dbReference type="Proteomes" id="UP001167831"/>
    </source>
</evidence>
<dbReference type="Proteomes" id="UP001168478">
    <property type="component" value="Unassembled WGS sequence"/>
</dbReference>
<accession>A0AAW7JGK8</accession>
<protein>
    <submittedName>
        <fullName evidence="2">Uncharacterized protein</fullName>
    </submittedName>
</protein>
<sequence>MKGLNNPQNDLQPQSRNDIKRNCIYWSEITSTYIPLSDIKEVVYDWSYEQLYQLHTCATNSSRLQGNNAFAKWLIRHNDTEVTSYLLLAKRCEMIRSRQNSEWYYPVEGDNESIALAEICAQARRQHSKRLLDRYTLQIMRCLISMRQYSECLNIWIERKREFRNNIISDMARGYVAGAYFHMGETEKAKRMFIDVGDVHSYLFCIQMEGKSYNYMDLLSLLCKNDIDDNRILPLTQYIIHMAEVDNENCDYTALNRLAVETIPNVKPAYKAAWCYIASYIYDKEGESRMALKLIKRASRYNASQDLKDAIRVFRIYLTVKCASEYNDSLERYLYGELSWLHRKIVSNLNSKVVVEASNQRDGFSQYYWNDMMRKIIISQVVPKCISSGYKVRALQFLNYADNCIWKVKGGRADWKISNFTNENEYDYRTDFFINLDSIGVKYVKRLAYRMKNPLCGLDRFLSKYSYNDMNYLNEIIGTQLIAGMRYKEAMHYLALVSDKFIRTRNVYRTMEYDAFSSDIRMNRKGKSYKLDFAKKMYALESRIKAVRNPDKKAELMLEYARGLQNSIGRCWRLTSYYKGEWVSYPYYSTYQRQLRDSIAKTSCKIIDNAFKLFTDEERAATALYKWNRYKTAVTDYPKTKMAQYIRGHCDELIDYRCIKDK</sequence>
<dbReference type="EMBL" id="JAUEIE010000003">
    <property type="protein sequence ID" value="MDN0022395.1"/>
    <property type="molecule type" value="Genomic_DNA"/>
</dbReference>
<keyword evidence="3" id="KW-1185">Reference proteome</keyword>
<proteinExistence type="predicted"/>
<reference evidence="2" key="2">
    <citation type="submission" date="2023-08" db="EMBL/GenBank/DDBJ databases">
        <title>Identification and characterization of horizontal gene transfer across gut microbiota members of farm animals based on homology search.</title>
        <authorList>
            <person name="Schwarzerova J."/>
            <person name="Nykrynova M."/>
            <person name="Jureckova K."/>
            <person name="Cejkova D."/>
            <person name="Rychlik I."/>
        </authorList>
    </citation>
    <scope>NUCLEOTIDE SEQUENCE</scope>
    <source>
        <strain evidence="2">ET15</strain>
        <strain evidence="1">ET37</strain>
    </source>
</reference>
<dbReference type="Proteomes" id="UP001167831">
    <property type="component" value="Unassembled WGS sequence"/>
</dbReference>
<dbReference type="AlphaFoldDB" id="A0AAW7JGK8"/>
<dbReference type="RefSeq" id="WP_289824954.1">
    <property type="nucleotide sequence ID" value="NZ_JAUEIE010000003.1"/>
</dbReference>
<comment type="caution">
    <text evidence="2">The sequence shown here is derived from an EMBL/GenBank/DDBJ whole genome shotgun (WGS) entry which is preliminary data.</text>
</comment>
<evidence type="ECO:0000313" key="2">
    <source>
        <dbReference type="EMBL" id="MDN0024994.1"/>
    </source>
</evidence>
<organism evidence="2 4">
    <name type="scientific">Leyella lascolaii</name>
    <dbReference type="NCBI Taxonomy" id="1776379"/>
    <lineage>
        <taxon>Bacteria</taxon>
        <taxon>Pseudomonadati</taxon>
        <taxon>Bacteroidota</taxon>
        <taxon>Bacteroidia</taxon>
        <taxon>Bacteroidales</taxon>
        <taxon>Prevotellaceae</taxon>
        <taxon>Leyella</taxon>
    </lineage>
</organism>